<proteinExistence type="predicted"/>
<dbReference type="CDD" id="cd00761">
    <property type="entry name" value="Glyco_tranf_GTA_type"/>
    <property type="match status" value="1"/>
</dbReference>
<name>A0A158BZG4_9BURK</name>
<dbReference type="InterPro" id="IPR001173">
    <property type="entry name" value="Glyco_trans_2-like"/>
</dbReference>
<dbReference type="STRING" id="1777143.AWB82_04689"/>
<keyword evidence="2" id="KW-0808">Transferase</keyword>
<feature type="domain" description="Glycosyltransferase 2-like" evidence="3">
    <location>
        <begin position="9"/>
        <end position="127"/>
    </location>
</feature>
<evidence type="ECO:0000256" key="1">
    <source>
        <dbReference type="ARBA" id="ARBA00022676"/>
    </source>
</evidence>
<dbReference type="Proteomes" id="UP000054596">
    <property type="component" value="Unassembled WGS sequence"/>
</dbReference>
<dbReference type="GO" id="GO:0016758">
    <property type="term" value="F:hexosyltransferase activity"/>
    <property type="evidence" value="ECO:0007669"/>
    <property type="project" value="UniProtKB-ARBA"/>
</dbReference>
<protein>
    <submittedName>
        <fullName evidence="4">Glycosyltransferase, group 2 family protein</fullName>
    </submittedName>
</protein>
<dbReference type="EMBL" id="FCOJ02000037">
    <property type="protein sequence ID" value="SAK74667.1"/>
    <property type="molecule type" value="Genomic_DNA"/>
</dbReference>
<dbReference type="RefSeq" id="WP_086971416.1">
    <property type="nucleotide sequence ID" value="NZ_FCOJ02000037.1"/>
</dbReference>
<evidence type="ECO:0000313" key="4">
    <source>
        <dbReference type="EMBL" id="SAK74667.1"/>
    </source>
</evidence>
<dbReference type="Pfam" id="PF00535">
    <property type="entry name" value="Glycos_transf_2"/>
    <property type="match status" value="1"/>
</dbReference>
<dbReference type="AlphaFoldDB" id="A0A158BZG4"/>
<dbReference type="PANTHER" id="PTHR22916">
    <property type="entry name" value="GLYCOSYLTRANSFERASE"/>
    <property type="match status" value="1"/>
</dbReference>
<keyword evidence="5" id="KW-1185">Reference proteome</keyword>
<dbReference type="OrthoDB" id="9798249at2"/>
<dbReference type="InterPro" id="IPR029044">
    <property type="entry name" value="Nucleotide-diphossugar_trans"/>
</dbReference>
<dbReference type="Gene3D" id="3.90.550.10">
    <property type="entry name" value="Spore Coat Polysaccharide Biosynthesis Protein SpsA, Chain A"/>
    <property type="match status" value="1"/>
</dbReference>
<dbReference type="PANTHER" id="PTHR22916:SF51">
    <property type="entry name" value="GLYCOSYLTRANSFERASE EPSH-RELATED"/>
    <property type="match status" value="1"/>
</dbReference>
<reference evidence="4" key="1">
    <citation type="submission" date="2016-01" db="EMBL/GenBank/DDBJ databases">
        <authorList>
            <person name="Peeters C."/>
        </authorList>
    </citation>
    <scope>NUCLEOTIDE SEQUENCE [LARGE SCALE GENOMIC DNA]</scope>
    <source>
        <strain evidence="4">LMG 29325</strain>
    </source>
</reference>
<comment type="caution">
    <text evidence="4">The sequence shown here is derived from an EMBL/GenBank/DDBJ whole genome shotgun (WGS) entry which is preliminary data.</text>
</comment>
<evidence type="ECO:0000259" key="3">
    <source>
        <dbReference type="Pfam" id="PF00535"/>
    </source>
</evidence>
<accession>A0A158BZG4</accession>
<sequence>MASQRPDVSVIVPVYNCEAWLEALLRSVLDQEGVDLEVIAICDGATDGSLAMLESMAARDARIRVVAQENRGVSATRNVGLTLARGEWIAFADGDDWMKPGALRTWIGHGRQHELDVVIGNGFSFDELPPAANPQPMYERQPWGEICDGRAWLKRTVPNDDWVVCVWLQCVRRNFVAKHGLRFEEGVVHEDIIWALQLGLHAERVGFVREPLYGYRRNPASITNSPSQADVARRAAGYLRVIDALVTAARDPRTDRSLSRILLRQANRESGHLLHVLRKRLNDDELRKAFARQFLQSGYIRVMLKGATNASEVWRALRCWRIYSRFAT</sequence>
<evidence type="ECO:0000313" key="5">
    <source>
        <dbReference type="Proteomes" id="UP000054596"/>
    </source>
</evidence>
<dbReference type="SUPFAM" id="SSF53448">
    <property type="entry name" value="Nucleotide-diphospho-sugar transferases"/>
    <property type="match status" value="1"/>
</dbReference>
<organism evidence="4 5">
    <name type="scientific">Caballeronia glebae</name>
    <dbReference type="NCBI Taxonomy" id="1777143"/>
    <lineage>
        <taxon>Bacteria</taxon>
        <taxon>Pseudomonadati</taxon>
        <taxon>Pseudomonadota</taxon>
        <taxon>Betaproteobacteria</taxon>
        <taxon>Burkholderiales</taxon>
        <taxon>Burkholderiaceae</taxon>
        <taxon>Caballeronia</taxon>
    </lineage>
</organism>
<gene>
    <name evidence="4" type="ORF">AWB82_04689</name>
</gene>
<evidence type="ECO:0000256" key="2">
    <source>
        <dbReference type="ARBA" id="ARBA00022679"/>
    </source>
</evidence>
<keyword evidence="1" id="KW-0328">Glycosyltransferase</keyword>